<reference evidence="2 3" key="1">
    <citation type="submission" date="2020-08" db="EMBL/GenBank/DDBJ databases">
        <title>Genomic Encyclopedia of Type Strains, Phase IV (KMG-IV): sequencing the most valuable type-strain genomes for metagenomic binning, comparative biology and taxonomic classification.</title>
        <authorList>
            <person name="Goeker M."/>
        </authorList>
    </citation>
    <scope>NUCLEOTIDE SEQUENCE [LARGE SCALE GENOMIC DNA]</scope>
    <source>
        <strain evidence="2 3">DSM 106739</strain>
    </source>
</reference>
<keyword evidence="3" id="KW-1185">Reference proteome</keyword>
<evidence type="ECO:0008006" key="4">
    <source>
        <dbReference type="Google" id="ProtNLM"/>
    </source>
</evidence>
<dbReference type="Proteomes" id="UP000561045">
    <property type="component" value="Unassembled WGS sequence"/>
</dbReference>
<gene>
    <name evidence="2" type="ORF">GGR36_003378</name>
</gene>
<name>A0A840BQT5_9RHOO</name>
<accession>A0A840BQT5</accession>
<dbReference type="EMBL" id="JACIET010000002">
    <property type="protein sequence ID" value="MBB4014032.1"/>
    <property type="molecule type" value="Genomic_DNA"/>
</dbReference>
<sequence>MRRPVSIVTALCALAAGACARNPDADLWDCQFAVQKDNAGRSATDIAEREQSIAACMSERGYHLDPRYSACTTGSVTPHCYQK</sequence>
<keyword evidence="1" id="KW-0732">Signal</keyword>
<feature type="chain" id="PRO_5032670058" description="Lipoprotein" evidence="1">
    <location>
        <begin position="21"/>
        <end position="83"/>
    </location>
</feature>
<proteinExistence type="predicted"/>
<dbReference type="RefSeq" id="WP_183635935.1">
    <property type="nucleotide sequence ID" value="NZ_BAABLE010000005.1"/>
</dbReference>
<comment type="caution">
    <text evidence="2">The sequence shown here is derived from an EMBL/GenBank/DDBJ whole genome shotgun (WGS) entry which is preliminary data.</text>
</comment>
<evidence type="ECO:0000313" key="2">
    <source>
        <dbReference type="EMBL" id="MBB4014032.1"/>
    </source>
</evidence>
<evidence type="ECO:0000313" key="3">
    <source>
        <dbReference type="Proteomes" id="UP000561045"/>
    </source>
</evidence>
<organism evidence="2 3">
    <name type="scientific">Niveibacterium umoris</name>
    <dbReference type="NCBI Taxonomy" id="1193620"/>
    <lineage>
        <taxon>Bacteria</taxon>
        <taxon>Pseudomonadati</taxon>
        <taxon>Pseudomonadota</taxon>
        <taxon>Betaproteobacteria</taxon>
        <taxon>Rhodocyclales</taxon>
        <taxon>Rhodocyclaceae</taxon>
        <taxon>Niveibacterium</taxon>
    </lineage>
</organism>
<dbReference type="PROSITE" id="PS51257">
    <property type="entry name" value="PROKAR_LIPOPROTEIN"/>
    <property type="match status" value="1"/>
</dbReference>
<feature type="signal peptide" evidence="1">
    <location>
        <begin position="1"/>
        <end position="20"/>
    </location>
</feature>
<evidence type="ECO:0000256" key="1">
    <source>
        <dbReference type="SAM" id="SignalP"/>
    </source>
</evidence>
<dbReference type="AlphaFoldDB" id="A0A840BQT5"/>
<protein>
    <recommendedName>
        <fullName evidence="4">Lipoprotein</fullName>
    </recommendedName>
</protein>